<dbReference type="EMBL" id="CP087164">
    <property type="protein sequence ID" value="UGS36244.1"/>
    <property type="molecule type" value="Genomic_DNA"/>
</dbReference>
<evidence type="ECO:0000313" key="1">
    <source>
        <dbReference type="EMBL" id="UGS36244.1"/>
    </source>
</evidence>
<proteinExistence type="predicted"/>
<dbReference type="Proteomes" id="UP001162834">
    <property type="component" value="Chromosome"/>
</dbReference>
<dbReference type="AlphaFoldDB" id="A0A9E6XXH5"/>
<dbReference type="KEGG" id="sbae:DSM104329_02645"/>
<accession>A0A9E6XXH5</accession>
<sequence length="61" mass="6850">MLRMTAAIAAKRLVLAPRPASAASRGRDSAAVRRYRLARLKVEGERRPGDPTHVHLKRIYD</sequence>
<keyword evidence="2" id="KW-1185">Reference proteome</keyword>
<gene>
    <name evidence="1" type="ORF">DSM104329_02645</name>
</gene>
<evidence type="ECO:0000313" key="2">
    <source>
        <dbReference type="Proteomes" id="UP001162834"/>
    </source>
</evidence>
<name>A0A9E6XXH5_9ACTN</name>
<reference evidence="1" key="1">
    <citation type="journal article" date="2022" name="Int. J. Syst. Evol. Microbiol.">
        <title>Pseudomonas aegrilactucae sp. nov. and Pseudomonas morbosilactucae sp. nov., pathogens causing bacterial rot of lettuce in Japan.</title>
        <authorList>
            <person name="Sawada H."/>
            <person name="Fujikawa T."/>
            <person name="Satou M."/>
        </authorList>
    </citation>
    <scope>NUCLEOTIDE SEQUENCE</scope>
    <source>
        <strain evidence="1">0166_1</strain>
    </source>
</reference>
<protein>
    <submittedName>
        <fullName evidence="1">Uncharacterized protein</fullName>
    </submittedName>
</protein>
<organism evidence="1 2">
    <name type="scientific">Capillimicrobium parvum</name>
    <dbReference type="NCBI Taxonomy" id="2884022"/>
    <lineage>
        <taxon>Bacteria</taxon>
        <taxon>Bacillati</taxon>
        <taxon>Actinomycetota</taxon>
        <taxon>Thermoleophilia</taxon>
        <taxon>Solirubrobacterales</taxon>
        <taxon>Capillimicrobiaceae</taxon>
        <taxon>Capillimicrobium</taxon>
    </lineage>
</organism>